<evidence type="ECO:0000259" key="1">
    <source>
        <dbReference type="PROSITE" id="PS50181"/>
    </source>
</evidence>
<accession>A0A9N9U5C9</accession>
<reference evidence="2" key="1">
    <citation type="submission" date="2021-10" db="EMBL/GenBank/DDBJ databases">
        <authorList>
            <person name="Piombo E."/>
        </authorList>
    </citation>
    <scope>NUCLEOTIDE SEQUENCE</scope>
</reference>
<organism evidence="2 3">
    <name type="scientific">Clonostachys byssicola</name>
    <dbReference type="NCBI Taxonomy" id="160290"/>
    <lineage>
        <taxon>Eukaryota</taxon>
        <taxon>Fungi</taxon>
        <taxon>Dikarya</taxon>
        <taxon>Ascomycota</taxon>
        <taxon>Pezizomycotina</taxon>
        <taxon>Sordariomycetes</taxon>
        <taxon>Hypocreomycetidae</taxon>
        <taxon>Hypocreales</taxon>
        <taxon>Bionectriaceae</taxon>
        <taxon>Clonostachys</taxon>
    </lineage>
</organism>
<evidence type="ECO:0000313" key="2">
    <source>
        <dbReference type="EMBL" id="CAG9974966.1"/>
    </source>
</evidence>
<gene>
    <name evidence="2" type="ORF">CBYS24578_00016631</name>
</gene>
<dbReference type="Pfam" id="PF00646">
    <property type="entry name" value="F-box"/>
    <property type="match status" value="1"/>
</dbReference>
<evidence type="ECO:0000313" key="3">
    <source>
        <dbReference type="Proteomes" id="UP000754883"/>
    </source>
</evidence>
<dbReference type="PROSITE" id="PS50181">
    <property type="entry name" value="FBOX"/>
    <property type="match status" value="1"/>
</dbReference>
<dbReference type="EMBL" id="CABFNO020001253">
    <property type="protein sequence ID" value="CAG9974966.1"/>
    <property type="molecule type" value="Genomic_DNA"/>
</dbReference>
<name>A0A9N9U5C9_9HYPO</name>
<proteinExistence type="predicted"/>
<dbReference type="SUPFAM" id="SSF81383">
    <property type="entry name" value="F-box domain"/>
    <property type="match status" value="1"/>
</dbReference>
<comment type="caution">
    <text evidence="2">The sequence shown here is derived from an EMBL/GenBank/DDBJ whole genome shotgun (WGS) entry which is preliminary data.</text>
</comment>
<feature type="domain" description="F-box" evidence="1">
    <location>
        <begin position="1"/>
        <end position="48"/>
    </location>
</feature>
<keyword evidence="3" id="KW-1185">Reference proteome</keyword>
<dbReference type="InterPro" id="IPR001810">
    <property type="entry name" value="F-box_dom"/>
</dbReference>
<dbReference type="AlphaFoldDB" id="A0A9N9U5C9"/>
<sequence>MPFPFLPNEILHRIVADLDSISLISLSQTSVRFRQVIKPGKREFVERLLALECTEPFDAGFAQRSGWWTYESWKSTRWACSGCLKLLSHSHFDNRSLLRRGYRKPPPEAPAANTLTTWKPSLYGKKWGGRVGAYVSREARRRRYHYYLLHIYEHQDPMTAEAILQMRDAGIEALEELTEEQIRLCPDEARSAVFDKVMEDLELEDMGTKRHFRRCNECRYQKNPVGRRGTLAFPIQISLNLYFATPLDRYFPTYWEFFVNKRPVFHKIVQEHYLGRLIGQHWQMYMARCPGCQKWQEIRAFRLGGKLTSWKPVLGHTTWEDEIISTSLLDEARCNICFEKEHGREELGNRLLCWIHYLQEEHLRDLASYYDRNWASIQLRLEFIDPCAAHNEVVKQQIDDLISPMREAHILDNTEMDHLTPPAQEVGRLVKEFQEKNGISLNLKNLMDQQINIERLWIWLRASMTEVQRNPDALVCWALARDGSIQK</sequence>
<dbReference type="Proteomes" id="UP000754883">
    <property type="component" value="Unassembled WGS sequence"/>
</dbReference>
<dbReference type="InterPro" id="IPR036047">
    <property type="entry name" value="F-box-like_dom_sf"/>
</dbReference>
<dbReference type="OrthoDB" id="3481585at2759"/>
<dbReference type="SMART" id="SM00256">
    <property type="entry name" value="FBOX"/>
    <property type="match status" value="1"/>
</dbReference>
<protein>
    <recommendedName>
        <fullName evidence="1">F-box domain-containing protein</fullName>
    </recommendedName>
</protein>
<dbReference type="CDD" id="cd09917">
    <property type="entry name" value="F-box_SF"/>
    <property type="match status" value="1"/>
</dbReference>